<dbReference type="GO" id="GO:0004058">
    <property type="term" value="F:aromatic-L-amino-acid decarboxylase activity"/>
    <property type="evidence" value="ECO:0007669"/>
    <property type="project" value="UniProtKB-ARBA"/>
</dbReference>
<evidence type="ECO:0000313" key="8">
    <source>
        <dbReference type="EMBL" id="RAV31953.1"/>
    </source>
</evidence>
<comment type="cofactor">
    <cofactor evidence="1 6 7">
        <name>pyridoxal 5'-phosphate</name>
        <dbReference type="ChEBI" id="CHEBI:597326"/>
    </cofactor>
</comment>
<evidence type="ECO:0000256" key="6">
    <source>
        <dbReference type="PIRSR" id="PIRSR602129-50"/>
    </source>
</evidence>
<evidence type="ECO:0000313" key="9">
    <source>
        <dbReference type="Proteomes" id="UP000251577"/>
    </source>
</evidence>
<dbReference type="InterPro" id="IPR021115">
    <property type="entry name" value="Pyridoxal-P_BS"/>
</dbReference>
<comment type="caution">
    <text evidence="8">The sequence shown here is derived from an EMBL/GenBank/DDBJ whole genome shotgun (WGS) entry which is preliminary data.</text>
</comment>
<dbReference type="PROSITE" id="PS00392">
    <property type="entry name" value="DDC_GAD_HDC_YDC"/>
    <property type="match status" value="1"/>
</dbReference>
<dbReference type="Proteomes" id="UP000251577">
    <property type="component" value="Unassembled WGS sequence"/>
</dbReference>
<evidence type="ECO:0000256" key="3">
    <source>
        <dbReference type="ARBA" id="ARBA00022793"/>
    </source>
</evidence>
<feature type="modified residue" description="N6-(pyridoxal phosphate)lysine" evidence="6">
    <location>
        <position position="329"/>
    </location>
</feature>
<dbReference type="InterPro" id="IPR015422">
    <property type="entry name" value="PyrdxlP-dep_Trfase_small"/>
</dbReference>
<dbReference type="GO" id="GO:0019752">
    <property type="term" value="P:carboxylic acid metabolic process"/>
    <property type="evidence" value="ECO:0007669"/>
    <property type="project" value="InterPro"/>
</dbReference>
<dbReference type="AlphaFoldDB" id="A0A364V5N5"/>
<keyword evidence="9" id="KW-1185">Reference proteome</keyword>
<evidence type="ECO:0000256" key="1">
    <source>
        <dbReference type="ARBA" id="ARBA00001933"/>
    </source>
</evidence>
<dbReference type="PANTHER" id="PTHR45677:SF8">
    <property type="entry name" value="CYSTEINE SULFINIC ACID DECARBOXYLASE"/>
    <property type="match status" value="1"/>
</dbReference>
<sequence>MAVRTQPVHSGALMNDFLTHNTTALRNALAAAEELLEHHFRTAAQPCGSATAAELTRAVREVDLDNPTGDLPSALAELSPLWLDHAVWYHHPYYASHLNCPIAASAVAGETIATSLNTAVESWDQAGAAAVMELHLLDWVCAHIGWEGPGVPKKNNDETTPPVRGVFTSGGTQSNLQALYIAREKALRVLSTTGLSHQEKMGRLRFLTSEDTHYSVARAVRLLGLGDEALLTIPAPPTAPGTMCPQALSETLQRAEKEELTVAAVVATAGTTDRGAIDPLLPIGNVCAEHATHLHVDAAYGGALLVSPTARHRLRGIELADSVTVDFHKGFYQPVACSAVVFRNPGDLGHVTHHADYLNPQDSYLTPQGSARVNLADYSLQTTRRFDALKLWVTLRTHGSRPIGEAFDRCCELAANAAEQLREFPNLRLVASPELSTLLFAPADPQAGTQKTVESVREQLMAQGHALVATTVVETNPCFKLTILDPALTPAELRGVLAAVSDRLDRQRPFPAAT</sequence>
<dbReference type="PANTHER" id="PTHR45677">
    <property type="entry name" value="GLUTAMATE DECARBOXYLASE-RELATED"/>
    <property type="match status" value="1"/>
</dbReference>
<dbReference type="InterPro" id="IPR015421">
    <property type="entry name" value="PyrdxlP-dep_Trfase_major"/>
</dbReference>
<evidence type="ECO:0000256" key="2">
    <source>
        <dbReference type="ARBA" id="ARBA00009533"/>
    </source>
</evidence>
<protein>
    <submittedName>
        <fullName evidence="8">Pyridoxal-dependent decarboxylase</fullName>
    </submittedName>
</protein>
<dbReference type="Gene3D" id="3.40.640.10">
    <property type="entry name" value="Type I PLP-dependent aspartate aminotransferase-like (Major domain)"/>
    <property type="match status" value="1"/>
</dbReference>
<dbReference type="EMBL" id="QHCV01000047">
    <property type="protein sequence ID" value="RAV31953.1"/>
    <property type="molecule type" value="Genomic_DNA"/>
</dbReference>
<dbReference type="SUPFAM" id="SSF53383">
    <property type="entry name" value="PLP-dependent transferases"/>
    <property type="match status" value="1"/>
</dbReference>
<dbReference type="GO" id="GO:0030170">
    <property type="term" value="F:pyridoxal phosphate binding"/>
    <property type="evidence" value="ECO:0007669"/>
    <property type="project" value="InterPro"/>
</dbReference>
<dbReference type="Pfam" id="PF00282">
    <property type="entry name" value="Pyridoxal_deC"/>
    <property type="match status" value="1"/>
</dbReference>
<dbReference type="InterPro" id="IPR015424">
    <property type="entry name" value="PyrdxlP-dep_Trfase"/>
</dbReference>
<keyword evidence="3" id="KW-0210">Decarboxylase</keyword>
<name>A0A364V5N5_9CORY</name>
<organism evidence="8 9">
    <name type="scientific">Corynebacterium heidelbergense</name>
    <dbReference type="NCBI Taxonomy" id="2055947"/>
    <lineage>
        <taxon>Bacteria</taxon>
        <taxon>Bacillati</taxon>
        <taxon>Actinomycetota</taxon>
        <taxon>Actinomycetes</taxon>
        <taxon>Mycobacteriales</taxon>
        <taxon>Corynebacteriaceae</taxon>
        <taxon>Corynebacterium</taxon>
    </lineage>
</organism>
<evidence type="ECO:0000256" key="5">
    <source>
        <dbReference type="ARBA" id="ARBA00023239"/>
    </source>
</evidence>
<dbReference type="InterPro" id="IPR002129">
    <property type="entry name" value="PyrdxlP-dep_de-COase"/>
</dbReference>
<keyword evidence="4 6" id="KW-0663">Pyridoxal phosphate</keyword>
<keyword evidence="5 7" id="KW-0456">Lyase</keyword>
<evidence type="ECO:0000256" key="4">
    <source>
        <dbReference type="ARBA" id="ARBA00022898"/>
    </source>
</evidence>
<evidence type="ECO:0000256" key="7">
    <source>
        <dbReference type="RuleBase" id="RU000382"/>
    </source>
</evidence>
<accession>A0A364V5N5</accession>
<dbReference type="GO" id="GO:0005737">
    <property type="term" value="C:cytoplasm"/>
    <property type="evidence" value="ECO:0007669"/>
    <property type="project" value="TreeGrafter"/>
</dbReference>
<gene>
    <name evidence="8" type="ORF">DLJ54_05705</name>
</gene>
<reference evidence="8 9" key="1">
    <citation type="journal article" date="2018" name="Syst. Appl. Microbiol.">
        <title>Corynebacterium heidelbergense sp. nov., isolated from the preen glands of Egyptian geese (Alopochen aegyptiacus).</title>
        <authorList>
            <person name="Braun M.S."/>
            <person name="Wang E."/>
            <person name="Zimmermann S."/>
            <person name="Wink M."/>
        </authorList>
    </citation>
    <scope>NUCLEOTIDE SEQUENCE [LARGE SCALE GENOMIC DNA]</scope>
    <source>
        <strain evidence="8 9">647</strain>
    </source>
</reference>
<proteinExistence type="inferred from homology"/>
<dbReference type="Gene3D" id="3.90.1150.10">
    <property type="entry name" value="Aspartate Aminotransferase, domain 1"/>
    <property type="match status" value="1"/>
</dbReference>
<comment type="similarity">
    <text evidence="2 7">Belongs to the group II decarboxylase family.</text>
</comment>